<sequence>MASSSRAPVSYATAEGVLAGTILVLCVQIFAVEVVAVEIGVSLLMVFLSVASSFSFDCCLRLRPSSHPISMQTPAIVLTIAAIQVSQLGEIMQGNRNLLRLAI</sequence>
<reference evidence="1 2" key="2">
    <citation type="journal article" date="2022" name="Mol. Ecol. Resour.">
        <title>The genomes of chicory, endive, great burdock and yacon provide insights into Asteraceae paleo-polyploidization history and plant inulin production.</title>
        <authorList>
            <person name="Fan W."/>
            <person name="Wang S."/>
            <person name="Wang H."/>
            <person name="Wang A."/>
            <person name="Jiang F."/>
            <person name="Liu H."/>
            <person name="Zhao H."/>
            <person name="Xu D."/>
            <person name="Zhang Y."/>
        </authorList>
    </citation>
    <scope>NUCLEOTIDE SEQUENCE [LARGE SCALE GENOMIC DNA]</scope>
    <source>
        <strain evidence="2">cv. Punajuju</strain>
        <tissue evidence="1">Leaves</tissue>
    </source>
</reference>
<evidence type="ECO:0000313" key="1">
    <source>
        <dbReference type="EMBL" id="KAI3752461.1"/>
    </source>
</evidence>
<protein>
    <submittedName>
        <fullName evidence="1">Uncharacterized protein</fullName>
    </submittedName>
</protein>
<proteinExistence type="predicted"/>
<accession>A0ACB9E128</accession>
<keyword evidence="2" id="KW-1185">Reference proteome</keyword>
<dbReference type="EMBL" id="CM042012">
    <property type="protein sequence ID" value="KAI3752461.1"/>
    <property type="molecule type" value="Genomic_DNA"/>
</dbReference>
<gene>
    <name evidence="1" type="ORF">L2E82_24494</name>
</gene>
<dbReference type="Proteomes" id="UP001055811">
    <property type="component" value="Linkage Group LG04"/>
</dbReference>
<comment type="caution">
    <text evidence="1">The sequence shown here is derived from an EMBL/GenBank/DDBJ whole genome shotgun (WGS) entry which is preliminary data.</text>
</comment>
<name>A0ACB9E128_CICIN</name>
<evidence type="ECO:0000313" key="2">
    <source>
        <dbReference type="Proteomes" id="UP001055811"/>
    </source>
</evidence>
<organism evidence="1 2">
    <name type="scientific">Cichorium intybus</name>
    <name type="common">Chicory</name>
    <dbReference type="NCBI Taxonomy" id="13427"/>
    <lineage>
        <taxon>Eukaryota</taxon>
        <taxon>Viridiplantae</taxon>
        <taxon>Streptophyta</taxon>
        <taxon>Embryophyta</taxon>
        <taxon>Tracheophyta</taxon>
        <taxon>Spermatophyta</taxon>
        <taxon>Magnoliopsida</taxon>
        <taxon>eudicotyledons</taxon>
        <taxon>Gunneridae</taxon>
        <taxon>Pentapetalae</taxon>
        <taxon>asterids</taxon>
        <taxon>campanulids</taxon>
        <taxon>Asterales</taxon>
        <taxon>Asteraceae</taxon>
        <taxon>Cichorioideae</taxon>
        <taxon>Cichorieae</taxon>
        <taxon>Cichoriinae</taxon>
        <taxon>Cichorium</taxon>
    </lineage>
</organism>
<reference evidence="2" key="1">
    <citation type="journal article" date="2022" name="Mol. Ecol. Resour.">
        <title>The genomes of chicory, endive, great burdock and yacon provide insights into Asteraceae palaeo-polyploidization history and plant inulin production.</title>
        <authorList>
            <person name="Fan W."/>
            <person name="Wang S."/>
            <person name="Wang H."/>
            <person name="Wang A."/>
            <person name="Jiang F."/>
            <person name="Liu H."/>
            <person name="Zhao H."/>
            <person name="Xu D."/>
            <person name="Zhang Y."/>
        </authorList>
    </citation>
    <scope>NUCLEOTIDE SEQUENCE [LARGE SCALE GENOMIC DNA]</scope>
    <source>
        <strain evidence="2">cv. Punajuju</strain>
    </source>
</reference>